<organism evidence="2 3">
    <name type="scientific">Sclerotinia sclerotiorum (strain ATCC 18683 / 1980 / Ss-1)</name>
    <name type="common">White mold</name>
    <name type="synonym">Whetzelinia sclerotiorum</name>
    <dbReference type="NCBI Taxonomy" id="665079"/>
    <lineage>
        <taxon>Eukaryota</taxon>
        <taxon>Fungi</taxon>
        <taxon>Dikarya</taxon>
        <taxon>Ascomycota</taxon>
        <taxon>Pezizomycotina</taxon>
        <taxon>Leotiomycetes</taxon>
        <taxon>Helotiales</taxon>
        <taxon>Sclerotiniaceae</taxon>
        <taxon>Sclerotinia</taxon>
    </lineage>
</organism>
<gene>
    <name evidence="2" type="ORF">SS1G_08154</name>
</gene>
<feature type="compositionally biased region" description="Polar residues" evidence="1">
    <location>
        <begin position="26"/>
        <end position="36"/>
    </location>
</feature>
<protein>
    <submittedName>
        <fullName evidence="2">Uncharacterized protein</fullName>
    </submittedName>
</protein>
<name>A7ES49_SCLS1</name>
<dbReference type="Proteomes" id="UP000001312">
    <property type="component" value="Unassembled WGS sequence"/>
</dbReference>
<sequence length="100" mass="11295">MYQDAESVQKRARYSKNTLTPPPGGKTSQQQGSNAKKNAWSELGWLLKKVFDRSPDHHYLSSSSSSSPLSRVYLVVSWIKLKAAYQSLSWPLFMKGQGFI</sequence>
<keyword evidence="3" id="KW-1185">Reference proteome</keyword>
<dbReference type="InParanoid" id="A7ES49"/>
<evidence type="ECO:0000313" key="3">
    <source>
        <dbReference type="Proteomes" id="UP000001312"/>
    </source>
</evidence>
<accession>A7ES49</accession>
<dbReference type="EMBL" id="CH476631">
    <property type="protein sequence ID" value="EDN92291.1"/>
    <property type="molecule type" value="Genomic_DNA"/>
</dbReference>
<reference evidence="3" key="1">
    <citation type="journal article" date="2011" name="PLoS Genet.">
        <title>Genomic analysis of the necrotrophic fungal pathogens Sclerotinia sclerotiorum and Botrytis cinerea.</title>
        <authorList>
            <person name="Amselem J."/>
            <person name="Cuomo C.A."/>
            <person name="van Kan J.A."/>
            <person name="Viaud M."/>
            <person name="Benito E.P."/>
            <person name="Couloux A."/>
            <person name="Coutinho P.M."/>
            <person name="de Vries R.P."/>
            <person name="Dyer P.S."/>
            <person name="Fillinger S."/>
            <person name="Fournier E."/>
            <person name="Gout L."/>
            <person name="Hahn M."/>
            <person name="Kohn L."/>
            <person name="Lapalu N."/>
            <person name="Plummer K.M."/>
            <person name="Pradier J.M."/>
            <person name="Quevillon E."/>
            <person name="Sharon A."/>
            <person name="Simon A."/>
            <person name="ten Have A."/>
            <person name="Tudzynski B."/>
            <person name="Tudzynski P."/>
            <person name="Wincker P."/>
            <person name="Andrew M."/>
            <person name="Anthouard V."/>
            <person name="Beever R.E."/>
            <person name="Beffa R."/>
            <person name="Benoit I."/>
            <person name="Bouzid O."/>
            <person name="Brault B."/>
            <person name="Chen Z."/>
            <person name="Choquer M."/>
            <person name="Collemare J."/>
            <person name="Cotton P."/>
            <person name="Danchin E.G."/>
            <person name="Da Silva C."/>
            <person name="Gautier A."/>
            <person name="Giraud C."/>
            <person name="Giraud T."/>
            <person name="Gonzalez C."/>
            <person name="Grossetete S."/>
            <person name="Guldener U."/>
            <person name="Henrissat B."/>
            <person name="Howlett B.J."/>
            <person name="Kodira C."/>
            <person name="Kretschmer M."/>
            <person name="Lappartient A."/>
            <person name="Leroch M."/>
            <person name="Levis C."/>
            <person name="Mauceli E."/>
            <person name="Neuveglise C."/>
            <person name="Oeser B."/>
            <person name="Pearson M."/>
            <person name="Poulain J."/>
            <person name="Poussereau N."/>
            <person name="Quesneville H."/>
            <person name="Rascle C."/>
            <person name="Schumacher J."/>
            <person name="Segurens B."/>
            <person name="Sexton A."/>
            <person name="Silva E."/>
            <person name="Sirven C."/>
            <person name="Soanes D.M."/>
            <person name="Talbot N.J."/>
            <person name="Templeton M."/>
            <person name="Yandava C."/>
            <person name="Yarden O."/>
            <person name="Zeng Q."/>
            <person name="Rollins J.A."/>
            <person name="Lebrun M.H."/>
            <person name="Dickman M."/>
        </authorList>
    </citation>
    <scope>NUCLEOTIDE SEQUENCE [LARGE SCALE GENOMIC DNA]</scope>
    <source>
        <strain evidence="3">ATCC 18683 / 1980 / Ss-1</strain>
    </source>
</reference>
<dbReference type="GeneID" id="5486776"/>
<dbReference type="AlphaFoldDB" id="A7ES49"/>
<dbReference type="KEGG" id="ssl:SS1G_08154"/>
<dbReference type="RefSeq" id="XP_001590414.1">
    <property type="nucleotide sequence ID" value="XM_001590364.1"/>
</dbReference>
<feature type="region of interest" description="Disordered" evidence="1">
    <location>
        <begin position="1"/>
        <end position="37"/>
    </location>
</feature>
<evidence type="ECO:0000256" key="1">
    <source>
        <dbReference type="SAM" id="MobiDB-lite"/>
    </source>
</evidence>
<proteinExistence type="predicted"/>
<dbReference type="HOGENOM" id="CLU_2307750_0_0_1"/>
<evidence type="ECO:0000313" key="2">
    <source>
        <dbReference type="EMBL" id="EDN92291.1"/>
    </source>
</evidence>